<dbReference type="RefSeq" id="WP_209052496.1">
    <property type="nucleotide sequence ID" value="NZ_CP072425.1"/>
</dbReference>
<dbReference type="PROSITE" id="PS50042">
    <property type="entry name" value="CNMP_BINDING_3"/>
    <property type="match status" value="1"/>
</dbReference>
<evidence type="ECO:0000313" key="3">
    <source>
        <dbReference type="Proteomes" id="UP000665025"/>
    </source>
</evidence>
<accession>A0ABX7V5A5</accession>
<dbReference type="InterPro" id="IPR000595">
    <property type="entry name" value="cNMP-bd_dom"/>
</dbReference>
<gene>
    <name evidence="2" type="ORF">J5X90_01090</name>
</gene>
<dbReference type="Pfam" id="PF00027">
    <property type="entry name" value="cNMP_binding"/>
    <property type="match status" value="1"/>
</dbReference>
<dbReference type="EMBL" id="CP072425">
    <property type="protein sequence ID" value="QTL35685.1"/>
    <property type="molecule type" value="Genomic_DNA"/>
</dbReference>
<dbReference type="SUPFAM" id="SSF51206">
    <property type="entry name" value="cAMP-binding domain-like"/>
    <property type="match status" value="1"/>
</dbReference>
<organism evidence="2 3">
    <name type="scientific">Pseudoalteromonas viridis</name>
    <dbReference type="NCBI Taxonomy" id="339617"/>
    <lineage>
        <taxon>Bacteria</taxon>
        <taxon>Pseudomonadati</taxon>
        <taxon>Pseudomonadota</taxon>
        <taxon>Gammaproteobacteria</taxon>
        <taxon>Alteromonadales</taxon>
        <taxon>Pseudoalteromonadaceae</taxon>
        <taxon>Pseudoalteromonas</taxon>
    </lineage>
</organism>
<sequence>MDTSHFALLHTTLNRVSALDQSLTARLAHAMHIQHYPANATIFACGDTVKTVSFLLDGIGRYFYLDSQGNERNKSLVQPGGAFTSVSSLVTGCPSPFATQAITHCTTAKIHYSTLLELSEQHVEVATFVRCLYERLVIKKEQREAAFLMQSATERYQAFLLEFSDTCHQIPLRQVAMYLGITDVALSRIRNQLGLT</sequence>
<evidence type="ECO:0000313" key="2">
    <source>
        <dbReference type="EMBL" id="QTL35685.1"/>
    </source>
</evidence>
<dbReference type="InterPro" id="IPR014710">
    <property type="entry name" value="RmlC-like_jellyroll"/>
</dbReference>
<protein>
    <submittedName>
        <fullName evidence="2">Crp/Fnr family transcriptional regulator</fullName>
    </submittedName>
</protein>
<feature type="domain" description="Cyclic nucleotide-binding" evidence="1">
    <location>
        <begin position="15"/>
        <end position="118"/>
    </location>
</feature>
<dbReference type="Proteomes" id="UP000665025">
    <property type="component" value="Chromosome 1"/>
</dbReference>
<dbReference type="Gene3D" id="2.60.120.10">
    <property type="entry name" value="Jelly Rolls"/>
    <property type="match status" value="1"/>
</dbReference>
<evidence type="ECO:0000259" key="1">
    <source>
        <dbReference type="PROSITE" id="PS50042"/>
    </source>
</evidence>
<name>A0ABX7V5A5_9GAMM</name>
<proteinExistence type="predicted"/>
<dbReference type="InterPro" id="IPR018490">
    <property type="entry name" value="cNMP-bd_dom_sf"/>
</dbReference>
<reference evidence="2 3" key="1">
    <citation type="submission" date="2021-03" db="EMBL/GenBank/DDBJ databases">
        <title>Complete Genome of Pseudoalteromonas viridis Strain BBR56, a new biocontrol bacterial candidate.</title>
        <authorList>
            <person name="Handayani D.P."/>
            <person name="Isnansetyo A."/>
            <person name="Istiqomah I."/>
            <person name="Jumina J."/>
        </authorList>
    </citation>
    <scope>NUCLEOTIDE SEQUENCE [LARGE SCALE GENOMIC DNA]</scope>
    <source>
        <strain evidence="2 3">BBR56</strain>
    </source>
</reference>
<dbReference type="CDD" id="cd00038">
    <property type="entry name" value="CAP_ED"/>
    <property type="match status" value="1"/>
</dbReference>
<keyword evidence="3" id="KW-1185">Reference proteome</keyword>